<organism evidence="1 2">
    <name type="scientific">Lentzea alba</name>
    <dbReference type="NCBI Taxonomy" id="2714351"/>
    <lineage>
        <taxon>Bacteria</taxon>
        <taxon>Bacillati</taxon>
        <taxon>Actinomycetota</taxon>
        <taxon>Actinomycetes</taxon>
        <taxon>Pseudonocardiales</taxon>
        <taxon>Pseudonocardiaceae</taxon>
        <taxon>Lentzea</taxon>
    </lineage>
</organism>
<gene>
    <name evidence="1" type="ORF">G7043_15770</name>
</gene>
<comment type="caution">
    <text evidence="1">The sequence shown here is derived from an EMBL/GenBank/DDBJ whole genome shotgun (WGS) entry which is preliminary data.</text>
</comment>
<proteinExistence type="predicted"/>
<dbReference type="AlphaFoldDB" id="A0A7C9RQY6"/>
<dbReference type="EMBL" id="JAAMPJ010000004">
    <property type="protein sequence ID" value="NGY60387.1"/>
    <property type="molecule type" value="Genomic_DNA"/>
</dbReference>
<keyword evidence="2" id="KW-1185">Reference proteome</keyword>
<evidence type="ECO:0000313" key="1">
    <source>
        <dbReference type="EMBL" id="NGY60387.1"/>
    </source>
</evidence>
<name>A0A7C9RQY6_9PSEU</name>
<dbReference type="Proteomes" id="UP000481360">
    <property type="component" value="Unassembled WGS sequence"/>
</dbReference>
<accession>A0A7C9RQY6</accession>
<sequence>MSEATVFEKVEQLRSETRRLATAEKGADEARRIGSRVTKLKASLGELRTQVELACKVNETIGSNRVDLSAVDDGYRDFEAKVRSVTNPNNAVFERANQRIAAVCKRLEEETRSAWSTWASARISELHLTRIPMLPPRDQREARRKQGELERWSRGNELSRPIISLFTTSISGLADMLADAPDAPPEVADLMVRLSGDQPPTLAQITDDEISLLRSLHFDEQITLKRIST</sequence>
<reference evidence="1 2" key="1">
    <citation type="submission" date="2020-03" db="EMBL/GenBank/DDBJ databases">
        <title>Isolation and identification of active actinomycetes.</title>
        <authorList>
            <person name="Sun X."/>
        </authorList>
    </citation>
    <scope>NUCLEOTIDE SEQUENCE [LARGE SCALE GENOMIC DNA]</scope>
    <source>
        <strain evidence="1 2">NEAU-D13</strain>
    </source>
</reference>
<evidence type="ECO:0000313" key="2">
    <source>
        <dbReference type="Proteomes" id="UP000481360"/>
    </source>
</evidence>
<protein>
    <submittedName>
        <fullName evidence="1">Uncharacterized protein</fullName>
    </submittedName>
</protein>
<dbReference type="RefSeq" id="WP_166046429.1">
    <property type="nucleotide sequence ID" value="NZ_JAAMPJ010000004.1"/>
</dbReference>